<dbReference type="EMBL" id="CP016076">
    <property type="protein sequence ID" value="APU13766.1"/>
    <property type="molecule type" value="Genomic_DNA"/>
</dbReference>
<dbReference type="InterPro" id="IPR002792">
    <property type="entry name" value="TRAM_dom"/>
</dbReference>
<dbReference type="PANTHER" id="PTHR11061">
    <property type="entry name" value="RNA M5U METHYLTRANSFERASE"/>
    <property type="match status" value="1"/>
</dbReference>
<dbReference type="PROSITE" id="PS01231">
    <property type="entry name" value="TRMA_2"/>
    <property type="match status" value="1"/>
</dbReference>
<dbReference type="InterPro" id="IPR030391">
    <property type="entry name" value="MeTrfase_TrmA_CS"/>
</dbReference>
<dbReference type="InterPro" id="IPR029063">
    <property type="entry name" value="SAM-dependent_MTases_sf"/>
</dbReference>
<feature type="binding site" evidence="4">
    <location>
        <position position="274"/>
    </location>
    <ligand>
        <name>S-adenosyl-L-methionine</name>
        <dbReference type="ChEBI" id="CHEBI:59789"/>
    </ligand>
</feature>
<dbReference type="InterPro" id="IPR010280">
    <property type="entry name" value="U5_MeTrfase_fam"/>
</dbReference>
<feature type="domain" description="TRAM" evidence="6">
    <location>
        <begin position="43"/>
        <end position="102"/>
    </location>
</feature>
<organism evidence="7 8">
    <name type="scientific">Actinoalloteichus fjordicus</name>
    <dbReference type="NCBI Taxonomy" id="1612552"/>
    <lineage>
        <taxon>Bacteria</taxon>
        <taxon>Bacillati</taxon>
        <taxon>Actinomycetota</taxon>
        <taxon>Actinomycetes</taxon>
        <taxon>Pseudonocardiales</taxon>
        <taxon>Pseudonocardiaceae</taxon>
        <taxon>Actinoalloteichus</taxon>
    </lineage>
</organism>
<dbReference type="Pfam" id="PF01938">
    <property type="entry name" value="TRAM"/>
    <property type="match status" value="1"/>
</dbReference>
<dbReference type="GO" id="GO:0070041">
    <property type="term" value="F:rRNA (uridine-C5-)-methyltransferase activity"/>
    <property type="evidence" value="ECO:0007669"/>
    <property type="project" value="TreeGrafter"/>
</dbReference>
<dbReference type="Gene3D" id="3.40.50.150">
    <property type="entry name" value="Vaccinia Virus protein VP39"/>
    <property type="match status" value="2"/>
</dbReference>
<feature type="compositionally biased region" description="Polar residues" evidence="5">
    <location>
        <begin position="1"/>
        <end position="14"/>
    </location>
</feature>
<evidence type="ECO:0000313" key="7">
    <source>
        <dbReference type="EMBL" id="APU13766.1"/>
    </source>
</evidence>
<keyword evidence="3 4" id="KW-0949">S-adenosyl-L-methionine</keyword>
<evidence type="ECO:0000256" key="5">
    <source>
        <dbReference type="SAM" id="MobiDB-lite"/>
    </source>
</evidence>
<evidence type="ECO:0000259" key="6">
    <source>
        <dbReference type="PROSITE" id="PS50926"/>
    </source>
</evidence>
<keyword evidence="8" id="KW-1185">Reference proteome</keyword>
<name>A0AAC9LAF4_9PSEU</name>
<feature type="region of interest" description="Disordered" evidence="5">
    <location>
        <begin position="231"/>
        <end position="250"/>
    </location>
</feature>
<dbReference type="SUPFAM" id="SSF53335">
    <property type="entry name" value="S-adenosyl-L-methionine-dependent methyltransferases"/>
    <property type="match status" value="1"/>
</dbReference>
<feature type="region of interest" description="Disordered" evidence="5">
    <location>
        <begin position="364"/>
        <end position="386"/>
    </location>
</feature>
<dbReference type="Proteomes" id="UP000185511">
    <property type="component" value="Chromosome"/>
</dbReference>
<dbReference type="PROSITE" id="PS50926">
    <property type="entry name" value="TRAM"/>
    <property type="match status" value="1"/>
</dbReference>
<evidence type="ECO:0000313" key="8">
    <source>
        <dbReference type="Proteomes" id="UP000185511"/>
    </source>
</evidence>
<proteinExistence type="inferred from homology"/>
<evidence type="ECO:0000256" key="1">
    <source>
        <dbReference type="ARBA" id="ARBA00022603"/>
    </source>
</evidence>
<feature type="binding site" evidence="4">
    <location>
        <position position="387"/>
    </location>
    <ligand>
        <name>S-adenosyl-L-methionine</name>
        <dbReference type="ChEBI" id="CHEBI:59789"/>
    </ligand>
</feature>
<evidence type="ECO:0000256" key="2">
    <source>
        <dbReference type="ARBA" id="ARBA00022679"/>
    </source>
</evidence>
<feature type="binding site" evidence="4">
    <location>
        <position position="303"/>
    </location>
    <ligand>
        <name>S-adenosyl-L-methionine</name>
        <dbReference type="ChEBI" id="CHEBI:59789"/>
    </ligand>
</feature>
<dbReference type="AlphaFoldDB" id="A0AAC9LAF4"/>
<feature type="binding site" evidence="4">
    <location>
        <position position="327"/>
    </location>
    <ligand>
        <name>S-adenosyl-L-methionine</name>
        <dbReference type="ChEBI" id="CHEBI:59789"/>
    </ligand>
</feature>
<dbReference type="SUPFAM" id="SSF50249">
    <property type="entry name" value="Nucleic acid-binding proteins"/>
    <property type="match status" value="1"/>
</dbReference>
<sequence>MTLSAEPSGASVSSAARPELAARTTATAGVEEPQNPESRPPKVDWTGRRFEVEVGSPGHGGFCVARHEGRVVFVRHALPGEKVVVSVTEDNGGSFCRADAVQIEQASADRVEPPCSVARPGGCGGCDWQHVAPSAQRELKAQVVVEQLRRIAGIELAVVVEELPGGPLGWRSRVRLAVDDRGRPGLRAHRSHRIVPVESCPIAVPGSLDEVLNRRWRARSELEVTSDSLGRLHLAEPGPGSPGRRGAGRQITGGTAVQQAAGREWQIAAHGFWQVHPAAADVFAGVVREWADAPKGGTAWDLYGGAGLFASVLADQVGPTGAVEAVESSRRAVRDGMQALADQPQVRFHAGRVETMLSELAGTAASSESGSAGAGSARRRPDVVVLDPPRKGAGRAVISAVTDARPDRVILVACDPAAMARDIGLFAEAGYRLRQLRAFDAFPMTHHVECIVLLEPGAEQAG</sequence>
<feature type="compositionally biased region" description="Low complexity" evidence="5">
    <location>
        <begin position="364"/>
        <end position="376"/>
    </location>
</feature>
<evidence type="ECO:0000256" key="4">
    <source>
        <dbReference type="PROSITE-ProRule" id="PRU01024"/>
    </source>
</evidence>
<dbReference type="Pfam" id="PF05958">
    <property type="entry name" value="tRNA_U5-meth_tr"/>
    <property type="match status" value="1"/>
</dbReference>
<feature type="region of interest" description="Disordered" evidence="5">
    <location>
        <begin position="1"/>
        <end position="47"/>
    </location>
</feature>
<dbReference type="Gene3D" id="2.40.50.1070">
    <property type="match status" value="1"/>
</dbReference>
<dbReference type="Gene3D" id="2.40.50.140">
    <property type="entry name" value="Nucleic acid-binding proteins"/>
    <property type="match status" value="1"/>
</dbReference>
<dbReference type="GO" id="GO:0070475">
    <property type="term" value="P:rRNA base methylation"/>
    <property type="evidence" value="ECO:0007669"/>
    <property type="project" value="TreeGrafter"/>
</dbReference>
<reference evidence="8" key="1">
    <citation type="submission" date="2016-06" db="EMBL/GenBank/DDBJ databases">
        <title>Complete genome sequence of Actinoalloteichus fjordicus DSM 46855 (=ADI127-17), type strain of the new species Actinoalloteichus fjordicus.</title>
        <authorList>
            <person name="Ruckert C."/>
            <person name="Nouioui I."/>
            <person name="Willmese J."/>
            <person name="van Wezel G."/>
            <person name="Klenk H.-P."/>
            <person name="Kalinowski J."/>
            <person name="Zotchev S.B."/>
        </authorList>
    </citation>
    <scope>NUCLEOTIDE SEQUENCE [LARGE SCALE GENOMIC DNA]</scope>
    <source>
        <strain evidence="8">ADI127-7</strain>
    </source>
</reference>
<accession>A0AAC9LAF4</accession>
<gene>
    <name evidence="7" type="ORF">UA74_08500</name>
</gene>
<keyword evidence="2 4" id="KW-0808">Transferase</keyword>
<evidence type="ECO:0000256" key="3">
    <source>
        <dbReference type="ARBA" id="ARBA00022691"/>
    </source>
</evidence>
<protein>
    <submittedName>
        <fullName evidence="7">SAM-dependent methyltransferase, tRNA(Uracil-5)-methyltransferase</fullName>
    </submittedName>
</protein>
<dbReference type="PANTHER" id="PTHR11061:SF30">
    <property type="entry name" value="TRNA (URACIL(54)-C(5))-METHYLTRANSFERASE"/>
    <property type="match status" value="1"/>
</dbReference>
<feature type="active site" description="Nucleophile" evidence="4">
    <location>
        <position position="414"/>
    </location>
</feature>
<dbReference type="PROSITE" id="PS51687">
    <property type="entry name" value="SAM_MT_RNA_M5U"/>
    <property type="match status" value="1"/>
</dbReference>
<comment type="similarity">
    <text evidence="4">Belongs to the class I-like SAM-binding methyltransferase superfamily. RNA M5U methyltransferase family.</text>
</comment>
<dbReference type="RefSeq" id="WP_083683032.1">
    <property type="nucleotide sequence ID" value="NZ_CP016076.1"/>
</dbReference>
<dbReference type="InterPro" id="IPR012340">
    <property type="entry name" value="NA-bd_OB-fold"/>
</dbReference>
<keyword evidence="1 4" id="KW-0489">Methyltransferase</keyword>
<dbReference type="KEGG" id="acad:UA74_08500"/>